<organism evidence="1 2">
    <name type="scientific">Thanatephorus cucumeris (strain AG1-IB / isolate 7/3/14)</name>
    <name type="common">Lettuce bottom rot fungus</name>
    <name type="synonym">Rhizoctonia solani</name>
    <dbReference type="NCBI Taxonomy" id="1108050"/>
    <lineage>
        <taxon>Eukaryota</taxon>
        <taxon>Fungi</taxon>
        <taxon>Dikarya</taxon>
        <taxon>Basidiomycota</taxon>
        <taxon>Agaricomycotina</taxon>
        <taxon>Agaricomycetes</taxon>
        <taxon>Cantharellales</taxon>
        <taxon>Ceratobasidiaceae</taxon>
        <taxon>Rhizoctonia</taxon>
        <taxon>Rhizoctonia solani AG-1</taxon>
    </lineage>
</organism>
<evidence type="ECO:0000313" key="1">
    <source>
        <dbReference type="EMBL" id="CEL56097.1"/>
    </source>
</evidence>
<reference evidence="1 2" key="1">
    <citation type="submission" date="2014-11" db="EMBL/GenBank/DDBJ databases">
        <authorList>
            <person name="Wibberg Daniel"/>
        </authorList>
    </citation>
    <scope>NUCLEOTIDE SEQUENCE [LARGE SCALE GENOMIC DNA]</scope>
    <source>
        <strain evidence="1">Rhizoctonia solani AG1-IB 7/3/14</strain>
    </source>
</reference>
<accession>A0A0B7FIY9</accession>
<sequence length="68" mass="7257">MLCTSMPALGPPTRASLESITVSGHASLRQARLRHPPSALRFLHAIVFAFSASVAHHEHGLKVCATIT</sequence>
<proteinExistence type="predicted"/>
<dbReference type="AlphaFoldDB" id="A0A0B7FIY9"/>
<keyword evidence="2" id="KW-1185">Reference proteome</keyword>
<gene>
    <name evidence="1" type="ORF">RSOLAG1IB_07550</name>
</gene>
<dbReference type="Proteomes" id="UP000059188">
    <property type="component" value="Unassembled WGS sequence"/>
</dbReference>
<protein>
    <submittedName>
        <fullName evidence="1">Uncharacterized protein</fullName>
    </submittedName>
</protein>
<evidence type="ECO:0000313" key="2">
    <source>
        <dbReference type="Proteomes" id="UP000059188"/>
    </source>
</evidence>
<name>A0A0B7FIY9_THACB</name>
<dbReference type="EMBL" id="LN679119">
    <property type="protein sequence ID" value="CEL56097.1"/>
    <property type="molecule type" value="Genomic_DNA"/>
</dbReference>